<dbReference type="InterPro" id="IPR039425">
    <property type="entry name" value="RNA_pol_sigma-70-like"/>
</dbReference>
<evidence type="ECO:0000259" key="8">
    <source>
        <dbReference type="Pfam" id="PF08281"/>
    </source>
</evidence>
<accession>A0A927IJY9</accession>
<dbReference type="Gene3D" id="1.10.1740.10">
    <property type="match status" value="1"/>
</dbReference>
<dbReference type="PANTHER" id="PTHR43133:SF63">
    <property type="entry name" value="RNA POLYMERASE SIGMA FACTOR FECI-RELATED"/>
    <property type="match status" value="1"/>
</dbReference>
<dbReference type="SUPFAM" id="SSF88946">
    <property type="entry name" value="Sigma2 domain of RNA polymerase sigma factors"/>
    <property type="match status" value="1"/>
</dbReference>
<evidence type="ECO:0000256" key="4">
    <source>
        <dbReference type="ARBA" id="ARBA00023125"/>
    </source>
</evidence>
<dbReference type="Proteomes" id="UP000622317">
    <property type="component" value="Unassembled WGS sequence"/>
</dbReference>
<dbReference type="CDD" id="cd06171">
    <property type="entry name" value="Sigma70_r4"/>
    <property type="match status" value="1"/>
</dbReference>
<evidence type="ECO:0000256" key="3">
    <source>
        <dbReference type="ARBA" id="ARBA00023082"/>
    </source>
</evidence>
<keyword evidence="5 6" id="KW-0804">Transcription</keyword>
<comment type="caution">
    <text evidence="9">The sequence shown here is derived from an EMBL/GenBank/DDBJ whole genome shotgun (WGS) entry which is preliminary data.</text>
</comment>
<dbReference type="InterPro" id="IPR013325">
    <property type="entry name" value="RNA_pol_sigma_r2"/>
</dbReference>
<dbReference type="AlphaFoldDB" id="A0A927IJY9"/>
<dbReference type="InterPro" id="IPR013249">
    <property type="entry name" value="RNA_pol_sigma70_r4_t2"/>
</dbReference>
<dbReference type="PANTHER" id="PTHR43133">
    <property type="entry name" value="RNA POLYMERASE ECF-TYPE SIGMA FACTO"/>
    <property type="match status" value="1"/>
</dbReference>
<dbReference type="SUPFAM" id="SSF88659">
    <property type="entry name" value="Sigma3 and sigma4 domains of RNA polymerase sigma factors"/>
    <property type="match status" value="1"/>
</dbReference>
<evidence type="ECO:0000313" key="10">
    <source>
        <dbReference type="Proteomes" id="UP000622317"/>
    </source>
</evidence>
<evidence type="ECO:0000259" key="7">
    <source>
        <dbReference type="Pfam" id="PF04542"/>
    </source>
</evidence>
<dbReference type="InterPro" id="IPR013324">
    <property type="entry name" value="RNA_pol_sigma_r3/r4-like"/>
</dbReference>
<evidence type="ECO:0000256" key="5">
    <source>
        <dbReference type="ARBA" id="ARBA00023163"/>
    </source>
</evidence>
<dbReference type="Gene3D" id="1.10.10.10">
    <property type="entry name" value="Winged helix-like DNA-binding domain superfamily/Winged helix DNA-binding domain"/>
    <property type="match status" value="1"/>
</dbReference>
<reference evidence="9" key="1">
    <citation type="submission" date="2020-09" db="EMBL/GenBank/DDBJ databases">
        <title>Pelagicoccus enzymogenes sp. nov. with an EPS production, isolated from marine sediment.</title>
        <authorList>
            <person name="Feng X."/>
        </authorList>
    </citation>
    <scope>NUCLEOTIDE SEQUENCE</scope>
    <source>
        <strain evidence="9">NFK12</strain>
    </source>
</reference>
<dbReference type="GO" id="GO:0016987">
    <property type="term" value="F:sigma factor activity"/>
    <property type="evidence" value="ECO:0007669"/>
    <property type="project" value="UniProtKB-KW"/>
</dbReference>
<dbReference type="NCBIfam" id="TIGR02937">
    <property type="entry name" value="sigma70-ECF"/>
    <property type="match status" value="1"/>
</dbReference>
<dbReference type="GO" id="GO:0006352">
    <property type="term" value="P:DNA-templated transcription initiation"/>
    <property type="evidence" value="ECO:0007669"/>
    <property type="project" value="InterPro"/>
</dbReference>
<dbReference type="PROSITE" id="PS01063">
    <property type="entry name" value="SIGMA70_ECF"/>
    <property type="match status" value="1"/>
</dbReference>
<dbReference type="InterPro" id="IPR014284">
    <property type="entry name" value="RNA_pol_sigma-70_dom"/>
</dbReference>
<name>A0A927IJY9_9BACT</name>
<sequence>MKDLKERGSWFTEEILPHEERLRKWLRSQFDLRDGVDDVVQEAFMQVYKASEKRPITNPKAYLYSIARNASYKKLKKDAMLVSESFEESSTVVPFEPSKGSDDWVIYQEEVGMLRDAIQRLPKKCRKIFVMRRIQGLSHAEIAERLGISVNTVSAQLTIGLRKCAQFFEKV</sequence>
<comment type="similarity">
    <text evidence="1 6">Belongs to the sigma-70 factor family. ECF subfamily.</text>
</comment>
<dbReference type="Pfam" id="PF08281">
    <property type="entry name" value="Sigma70_r4_2"/>
    <property type="match status" value="1"/>
</dbReference>
<dbReference type="RefSeq" id="WP_191619122.1">
    <property type="nucleotide sequence ID" value="NZ_JACYFG010000051.1"/>
</dbReference>
<dbReference type="InterPro" id="IPR036388">
    <property type="entry name" value="WH-like_DNA-bd_sf"/>
</dbReference>
<keyword evidence="3 6" id="KW-0731">Sigma factor</keyword>
<dbReference type="InterPro" id="IPR000838">
    <property type="entry name" value="RNA_pol_sigma70_ECF_CS"/>
</dbReference>
<evidence type="ECO:0000256" key="6">
    <source>
        <dbReference type="RuleBase" id="RU000716"/>
    </source>
</evidence>
<protein>
    <recommendedName>
        <fullName evidence="6">RNA polymerase sigma factor</fullName>
    </recommendedName>
</protein>
<keyword evidence="10" id="KW-1185">Reference proteome</keyword>
<gene>
    <name evidence="9" type="ORF">IEN85_21330</name>
</gene>
<keyword evidence="2 6" id="KW-0805">Transcription regulation</keyword>
<dbReference type="EMBL" id="JACYFG010000051">
    <property type="protein sequence ID" value="MBD5782055.1"/>
    <property type="molecule type" value="Genomic_DNA"/>
</dbReference>
<dbReference type="InterPro" id="IPR007627">
    <property type="entry name" value="RNA_pol_sigma70_r2"/>
</dbReference>
<evidence type="ECO:0000256" key="2">
    <source>
        <dbReference type="ARBA" id="ARBA00023015"/>
    </source>
</evidence>
<dbReference type="Pfam" id="PF04542">
    <property type="entry name" value="Sigma70_r2"/>
    <property type="match status" value="1"/>
</dbReference>
<evidence type="ECO:0000256" key="1">
    <source>
        <dbReference type="ARBA" id="ARBA00010641"/>
    </source>
</evidence>
<feature type="domain" description="RNA polymerase sigma factor 70 region 4 type 2" evidence="8">
    <location>
        <begin position="113"/>
        <end position="164"/>
    </location>
</feature>
<proteinExistence type="inferred from homology"/>
<feature type="domain" description="RNA polymerase sigma-70 region 2" evidence="7">
    <location>
        <begin position="18"/>
        <end position="78"/>
    </location>
</feature>
<organism evidence="9 10">
    <name type="scientific">Pelagicoccus enzymogenes</name>
    <dbReference type="NCBI Taxonomy" id="2773457"/>
    <lineage>
        <taxon>Bacteria</taxon>
        <taxon>Pseudomonadati</taxon>
        <taxon>Verrucomicrobiota</taxon>
        <taxon>Opitutia</taxon>
        <taxon>Puniceicoccales</taxon>
        <taxon>Pelagicoccaceae</taxon>
        <taxon>Pelagicoccus</taxon>
    </lineage>
</organism>
<dbReference type="GO" id="GO:0003677">
    <property type="term" value="F:DNA binding"/>
    <property type="evidence" value="ECO:0007669"/>
    <property type="project" value="UniProtKB-KW"/>
</dbReference>
<keyword evidence="4 6" id="KW-0238">DNA-binding</keyword>
<evidence type="ECO:0000313" key="9">
    <source>
        <dbReference type="EMBL" id="MBD5782055.1"/>
    </source>
</evidence>